<dbReference type="InterPro" id="IPR006201">
    <property type="entry name" value="Neur_channel"/>
</dbReference>
<protein>
    <submittedName>
        <fullName evidence="15">Uncharacterized protein</fullName>
    </submittedName>
</protein>
<dbReference type="Pfam" id="PF02932">
    <property type="entry name" value="Neur_chan_memb"/>
    <property type="match status" value="1"/>
</dbReference>
<dbReference type="GO" id="GO:0005230">
    <property type="term" value="F:extracellular ligand-gated monoatomic ion channel activity"/>
    <property type="evidence" value="ECO:0007669"/>
    <property type="project" value="InterPro"/>
</dbReference>
<dbReference type="CDD" id="cd19049">
    <property type="entry name" value="LGIC_TM_anion"/>
    <property type="match status" value="1"/>
</dbReference>
<keyword evidence="7 11" id="KW-1133">Transmembrane helix</keyword>
<dbReference type="InterPro" id="IPR018000">
    <property type="entry name" value="Neurotransmitter_ion_chnl_CS"/>
</dbReference>
<accession>A0A914W532</accession>
<comment type="subcellular location">
    <subcellularLocation>
        <location evidence="2">Cell membrane</location>
    </subcellularLocation>
    <subcellularLocation>
        <location evidence="1">Membrane</location>
        <topology evidence="1">Multi-pass membrane protein</topology>
    </subcellularLocation>
</comment>
<dbReference type="InterPro" id="IPR006202">
    <property type="entry name" value="Neur_chan_lig-bd"/>
</dbReference>
<evidence type="ECO:0000259" key="12">
    <source>
        <dbReference type="Pfam" id="PF02931"/>
    </source>
</evidence>
<evidence type="ECO:0000256" key="4">
    <source>
        <dbReference type="ARBA" id="ARBA00022475"/>
    </source>
</evidence>
<dbReference type="InterPro" id="IPR006029">
    <property type="entry name" value="Neurotrans-gated_channel_TM"/>
</dbReference>
<dbReference type="PRINTS" id="PR00253">
    <property type="entry name" value="GABAARECEPTR"/>
</dbReference>
<dbReference type="AlphaFoldDB" id="A0A914W532"/>
<keyword evidence="14" id="KW-1185">Reference proteome</keyword>
<proteinExistence type="inferred from homology"/>
<comment type="similarity">
    <text evidence="11">Belongs to the ligand-gated ion channel (TC 1.A.9) family.</text>
</comment>
<dbReference type="Pfam" id="PF02931">
    <property type="entry name" value="Neur_chan_LBD"/>
    <property type="match status" value="1"/>
</dbReference>
<evidence type="ECO:0000256" key="3">
    <source>
        <dbReference type="ARBA" id="ARBA00022448"/>
    </source>
</evidence>
<keyword evidence="4" id="KW-1003">Cell membrane</keyword>
<dbReference type="Gene3D" id="1.20.58.390">
    <property type="entry name" value="Neurotransmitter-gated ion-channel transmembrane domain"/>
    <property type="match status" value="1"/>
</dbReference>
<keyword evidence="10 11" id="KW-0407">Ion channel</keyword>
<evidence type="ECO:0000256" key="2">
    <source>
        <dbReference type="ARBA" id="ARBA00004236"/>
    </source>
</evidence>
<dbReference type="Gene3D" id="2.70.170.10">
    <property type="entry name" value="Neurotransmitter-gated ion-channel ligand-binding domain"/>
    <property type="match status" value="1"/>
</dbReference>
<dbReference type="GO" id="GO:0004888">
    <property type="term" value="F:transmembrane signaling receptor activity"/>
    <property type="evidence" value="ECO:0007669"/>
    <property type="project" value="InterPro"/>
</dbReference>
<keyword evidence="5 11" id="KW-0812">Transmembrane</keyword>
<sequence length="297" mass="34578">MVVRIGVNIQTINEVDEMKREMHLNLFVRLAWMDYRLKYDSANESDFIVAGGDIAERIWKPDIYFPNERHGVKHELTVDNVNLRFYSDGQILLVVRYMLMLACDMSFELFPFDTQHCIVHFESVKYTQNFMELKWMYADDDTEPVFVKLSKFDLISSDLNDNCTRFYPIGTFNCLELTFFFKRQLGYHFAETYFPCIMIVCASWIGFWLEPKSAPARIALGIMSLLTIFGHGNHVKASLPPVSVLKAIDIYIMVCEFFVFATLIEFILSNYMSRKPHRHKLGKKVDRLGGTSGLHLI</sequence>
<evidence type="ECO:0000256" key="10">
    <source>
        <dbReference type="ARBA" id="ARBA00023303"/>
    </source>
</evidence>
<dbReference type="SUPFAM" id="SSF63712">
    <property type="entry name" value="Nicotinic receptor ligand binding domain-like"/>
    <property type="match status" value="1"/>
</dbReference>
<dbReference type="GO" id="GO:0005886">
    <property type="term" value="C:plasma membrane"/>
    <property type="evidence" value="ECO:0007669"/>
    <property type="project" value="UniProtKB-SubCell"/>
</dbReference>
<dbReference type="InterPro" id="IPR036734">
    <property type="entry name" value="Neur_chan_lig-bd_sf"/>
</dbReference>
<evidence type="ECO:0000256" key="11">
    <source>
        <dbReference type="RuleBase" id="RU000687"/>
    </source>
</evidence>
<feature type="domain" description="Neurotransmitter-gated ion-channel transmembrane" evidence="13">
    <location>
        <begin position="192"/>
        <end position="287"/>
    </location>
</feature>
<feature type="domain" description="Neurotransmitter-gated ion-channel ligand-binding" evidence="12">
    <location>
        <begin position="2"/>
        <end position="157"/>
    </location>
</feature>
<evidence type="ECO:0000256" key="1">
    <source>
        <dbReference type="ARBA" id="ARBA00004141"/>
    </source>
</evidence>
<evidence type="ECO:0000256" key="8">
    <source>
        <dbReference type="ARBA" id="ARBA00023065"/>
    </source>
</evidence>
<dbReference type="WBParaSite" id="PSAMB.scaffold3161size19433.g20523.t1">
    <property type="protein sequence ID" value="PSAMB.scaffold3161size19433.g20523.t1"/>
    <property type="gene ID" value="PSAMB.scaffold3161size19433.g20523"/>
</dbReference>
<evidence type="ECO:0000313" key="14">
    <source>
        <dbReference type="Proteomes" id="UP000887566"/>
    </source>
</evidence>
<dbReference type="SUPFAM" id="SSF90112">
    <property type="entry name" value="Neurotransmitter-gated ion-channel transmembrane pore"/>
    <property type="match status" value="1"/>
</dbReference>
<evidence type="ECO:0000259" key="13">
    <source>
        <dbReference type="Pfam" id="PF02932"/>
    </source>
</evidence>
<keyword evidence="9 11" id="KW-0472">Membrane</keyword>
<name>A0A914W532_9BILA</name>
<dbReference type="InterPro" id="IPR036719">
    <property type="entry name" value="Neuro-gated_channel_TM_sf"/>
</dbReference>
<dbReference type="Proteomes" id="UP000887566">
    <property type="component" value="Unplaced"/>
</dbReference>
<evidence type="ECO:0000256" key="7">
    <source>
        <dbReference type="ARBA" id="ARBA00022989"/>
    </source>
</evidence>
<keyword evidence="8 11" id="KW-0406">Ion transport</keyword>
<comment type="caution">
    <text evidence="11">Lacks conserved residue(s) required for the propagation of feature annotation.</text>
</comment>
<organism evidence="14 15">
    <name type="scientific">Plectus sambesii</name>
    <dbReference type="NCBI Taxonomy" id="2011161"/>
    <lineage>
        <taxon>Eukaryota</taxon>
        <taxon>Metazoa</taxon>
        <taxon>Ecdysozoa</taxon>
        <taxon>Nematoda</taxon>
        <taxon>Chromadorea</taxon>
        <taxon>Plectida</taxon>
        <taxon>Plectina</taxon>
        <taxon>Plectoidea</taxon>
        <taxon>Plectidae</taxon>
        <taxon>Plectus</taxon>
    </lineage>
</organism>
<evidence type="ECO:0000313" key="15">
    <source>
        <dbReference type="WBParaSite" id="PSAMB.scaffold3161size19433.g20523.t1"/>
    </source>
</evidence>
<evidence type="ECO:0000256" key="6">
    <source>
        <dbReference type="ARBA" id="ARBA00022729"/>
    </source>
</evidence>
<dbReference type="CDD" id="cd18987">
    <property type="entry name" value="LGIC_ECD_anion"/>
    <property type="match status" value="1"/>
</dbReference>
<dbReference type="InterPro" id="IPR006028">
    <property type="entry name" value="GABAA/Glycine_rcpt"/>
</dbReference>
<feature type="transmembrane region" description="Helical" evidence="11">
    <location>
        <begin position="192"/>
        <end position="209"/>
    </location>
</feature>
<evidence type="ECO:0000256" key="9">
    <source>
        <dbReference type="ARBA" id="ARBA00023136"/>
    </source>
</evidence>
<keyword evidence="6" id="KW-0732">Signal</keyword>
<evidence type="ECO:0000256" key="5">
    <source>
        <dbReference type="ARBA" id="ARBA00022692"/>
    </source>
</evidence>
<dbReference type="PRINTS" id="PR00252">
    <property type="entry name" value="NRIONCHANNEL"/>
</dbReference>
<reference evidence="15" key="1">
    <citation type="submission" date="2022-11" db="UniProtKB">
        <authorList>
            <consortium name="WormBaseParasite"/>
        </authorList>
    </citation>
    <scope>IDENTIFICATION</scope>
</reference>
<dbReference type="InterPro" id="IPR038050">
    <property type="entry name" value="Neuro_actylchol_rec"/>
</dbReference>
<keyword evidence="3 11" id="KW-0813">Transport</keyword>
<feature type="transmembrane region" description="Helical" evidence="11">
    <location>
        <begin position="216"/>
        <end position="235"/>
    </location>
</feature>
<feature type="transmembrane region" description="Helical" evidence="11">
    <location>
        <begin position="247"/>
        <end position="268"/>
    </location>
</feature>
<dbReference type="PROSITE" id="PS00236">
    <property type="entry name" value="NEUROTR_ION_CHANNEL"/>
    <property type="match status" value="1"/>
</dbReference>
<dbReference type="PANTHER" id="PTHR18945">
    <property type="entry name" value="NEUROTRANSMITTER GATED ION CHANNEL"/>
    <property type="match status" value="1"/>
</dbReference>